<feature type="transmembrane region" description="Helical" evidence="1">
    <location>
        <begin position="12"/>
        <end position="43"/>
    </location>
</feature>
<feature type="transmembrane region" description="Helical" evidence="1">
    <location>
        <begin position="195"/>
        <end position="212"/>
    </location>
</feature>
<evidence type="ECO:0000256" key="1">
    <source>
        <dbReference type="SAM" id="Phobius"/>
    </source>
</evidence>
<feature type="transmembrane region" description="Helical" evidence="1">
    <location>
        <begin position="81"/>
        <end position="99"/>
    </location>
</feature>
<keyword evidence="1" id="KW-1133">Transmembrane helix</keyword>
<dbReference type="EMBL" id="FUYQ01000001">
    <property type="protein sequence ID" value="SKB26956.1"/>
    <property type="molecule type" value="Genomic_DNA"/>
</dbReference>
<name>A0A1T4ZW85_9BACT</name>
<reference evidence="3" key="1">
    <citation type="submission" date="2017-02" db="EMBL/GenBank/DDBJ databases">
        <authorList>
            <person name="Varghese N."/>
            <person name="Submissions S."/>
        </authorList>
    </citation>
    <scope>NUCLEOTIDE SEQUENCE [LARGE SCALE GENOMIC DNA]</scope>
    <source>
        <strain evidence="3">DSM 24967</strain>
    </source>
</reference>
<organism evidence="2 3">
    <name type="scientific">Parabacteroides chartae</name>
    <dbReference type="NCBI Taxonomy" id="1037355"/>
    <lineage>
        <taxon>Bacteria</taxon>
        <taxon>Pseudomonadati</taxon>
        <taxon>Bacteroidota</taxon>
        <taxon>Bacteroidia</taxon>
        <taxon>Bacteroidales</taxon>
        <taxon>Tannerellaceae</taxon>
        <taxon>Parabacteroides</taxon>
    </lineage>
</organism>
<feature type="transmembrane region" description="Helical" evidence="1">
    <location>
        <begin position="358"/>
        <end position="376"/>
    </location>
</feature>
<feature type="transmembrane region" description="Helical" evidence="1">
    <location>
        <begin position="219"/>
        <end position="237"/>
    </location>
</feature>
<feature type="transmembrane region" description="Helical" evidence="1">
    <location>
        <begin position="322"/>
        <end position="346"/>
    </location>
</feature>
<dbReference type="AlphaFoldDB" id="A0A1T4ZW85"/>
<dbReference type="RefSeq" id="WP_079681961.1">
    <property type="nucleotide sequence ID" value="NZ_FUYQ01000001.1"/>
</dbReference>
<evidence type="ECO:0008006" key="4">
    <source>
        <dbReference type="Google" id="ProtNLM"/>
    </source>
</evidence>
<feature type="transmembrane region" description="Helical" evidence="1">
    <location>
        <begin position="106"/>
        <end position="123"/>
    </location>
</feature>
<keyword evidence="1" id="KW-0472">Membrane</keyword>
<sequence>MIKILDIEKAILMLILFSIAILGYEVQFMSYVLSAIVVGYFMLKGELQLSRYGVLIPLILLLILGTRIGTGFRLVDIVRDYIYFSSPMLSFLLGVILYKRISLQKLMILFVAFGTIYSLYYLLQSTLQFGSIFISDTYDTRYSIGTGTPLPMMALFFTIFFYKDINTVFRNHYLLMGIILFNAIVMYYFASRVYYFSFLIFILLYLFYAFVAKYKKIGLILFSGVFVILLFMVYQMITGEGFVAEKMRNSLDEMFIQEFDGYDSVINNWRAYELFEAFNTMMQGSALHKIIGFGFGKLIHLEMELLLPGIELDYIPNLHNGFAYVMVKTGGIGILLFLVFAINLLLKASRRIRLGSDHKTAFILLLATIIAVYFTTLVVNGFFSGESFFLLLFIGYLYEFLFNNTESDENKHNNSNVQCGIEIKQVP</sequence>
<accession>A0A1T4ZW85</accession>
<protein>
    <recommendedName>
        <fullName evidence="4">O-antigen ligase</fullName>
    </recommendedName>
</protein>
<dbReference type="Proteomes" id="UP000190852">
    <property type="component" value="Unassembled WGS sequence"/>
</dbReference>
<evidence type="ECO:0000313" key="3">
    <source>
        <dbReference type="Proteomes" id="UP000190852"/>
    </source>
</evidence>
<evidence type="ECO:0000313" key="2">
    <source>
        <dbReference type="EMBL" id="SKB26956.1"/>
    </source>
</evidence>
<keyword evidence="1" id="KW-0812">Transmembrane</keyword>
<proteinExistence type="predicted"/>
<feature type="transmembrane region" description="Helical" evidence="1">
    <location>
        <begin position="55"/>
        <end position="75"/>
    </location>
</feature>
<feature type="transmembrane region" description="Helical" evidence="1">
    <location>
        <begin position="173"/>
        <end position="189"/>
    </location>
</feature>
<keyword evidence="3" id="KW-1185">Reference proteome</keyword>
<feature type="transmembrane region" description="Helical" evidence="1">
    <location>
        <begin position="143"/>
        <end position="161"/>
    </location>
</feature>
<gene>
    <name evidence="2" type="ORF">SAMN05660349_00199</name>
</gene>